<evidence type="ECO:0000256" key="2">
    <source>
        <dbReference type="SAM" id="SignalP"/>
    </source>
</evidence>
<sequence>MNTDRPRTGAAPRISTVRSLTVLAAIAGSLLAAGTGTAVAQDPTPAPTTRVPGPAGPPVPSELAAALAYNPCTPGGETAADTAVANQVRSQMNGPRLGRSVNAYNVSCARIITTTAKNRGLDKRAAVIAVTTAITESTLHNYTVAVDHDSLGLFQQRPSQGWGTPAQLIDPVYATNAFLNAMMRKFPGNGWMSGDIGAICQAVQVSAVPDAYAREVHDAQLLVDALWPGSANLGVLDFYLSDNLTSGAHTQPVVSYGNSPMIPISGDWDGDGKDTPSAYDPTTGRFLLSNNPANGAAQHIVTYGNPNADPLVGDWDGDGKDNIGVRMGYTFCLRTSPITTPTETTQLIAYGDAPMRPLVGDWDGDGKDTPSAYDPTTGRFLLSNNPANGAAQHIVTYGNPNADPLVGDWDGDGKDNIGVRMGNAFSFRTSPITTPTETTQSISYGDGSPHDLPITGDWNGDGKDTHGIVR</sequence>
<evidence type="ECO:0008006" key="5">
    <source>
        <dbReference type="Google" id="ProtNLM"/>
    </source>
</evidence>
<feature type="compositionally biased region" description="Low complexity" evidence="1">
    <location>
        <begin position="429"/>
        <end position="443"/>
    </location>
</feature>
<reference evidence="4" key="1">
    <citation type="journal article" date="2019" name="Int. J. Syst. Evol. Microbiol.">
        <title>The Global Catalogue of Microorganisms (GCM) 10K type strain sequencing project: providing services to taxonomists for standard genome sequencing and annotation.</title>
        <authorList>
            <consortium name="The Broad Institute Genomics Platform"/>
            <consortium name="The Broad Institute Genome Sequencing Center for Infectious Disease"/>
            <person name="Wu L."/>
            <person name="Ma J."/>
        </authorList>
    </citation>
    <scope>NUCLEOTIDE SEQUENCE [LARGE SCALE GENOMIC DNA]</scope>
    <source>
        <strain evidence="4">JCM 10083</strain>
    </source>
</reference>
<evidence type="ECO:0000313" key="4">
    <source>
        <dbReference type="Proteomes" id="UP001596514"/>
    </source>
</evidence>
<dbReference type="RefSeq" id="WP_386368420.1">
    <property type="nucleotide sequence ID" value="NZ_JBHTEE010000001.1"/>
</dbReference>
<dbReference type="SUPFAM" id="SSF69318">
    <property type="entry name" value="Integrin alpha N-terminal domain"/>
    <property type="match status" value="1"/>
</dbReference>
<evidence type="ECO:0000256" key="1">
    <source>
        <dbReference type="SAM" id="MobiDB-lite"/>
    </source>
</evidence>
<protein>
    <recommendedName>
        <fullName evidence="5">VCBS repeat-containing protein</fullName>
    </recommendedName>
</protein>
<dbReference type="EMBL" id="JBHTEE010000001">
    <property type="protein sequence ID" value="MFC7599808.1"/>
    <property type="molecule type" value="Genomic_DNA"/>
</dbReference>
<accession>A0ABW2SUP8</accession>
<name>A0ABW2SUP8_9ACTN</name>
<evidence type="ECO:0000313" key="3">
    <source>
        <dbReference type="EMBL" id="MFC7599808.1"/>
    </source>
</evidence>
<proteinExistence type="predicted"/>
<dbReference type="Proteomes" id="UP001596514">
    <property type="component" value="Unassembled WGS sequence"/>
</dbReference>
<feature type="region of interest" description="Disordered" evidence="1">
    <location>
        <begin position="38"/>
        <end position="57"/>
    </location>
</feature>
<feature type="signal peptide" evidence="2">
    <location>
        <begin position="1"/>
        <end position="40"/>
    </location>
</feature>
<dbReference type="InterPro" id="IPR028994">
    <property type="entry name" value="Integrin_alpha_N"/>
</dbReference>
<feature type="compositionally biased region" description="Basic and acidic residues" evidence="1">
    <location>
        <begin position="460"/>
        <end position="470"/>
    </location>
</feature>
<gene>
    <name evidence="3" type="ORF">ACFQVD_06780</name>
</gene>
<organism evidence="3 4">
    <name type="scientific">Streptosporangium amethystogenes subsp. fukuiense</name>
    <dbReference type="NCBI Taxonomy" id="698418"/>
    <lineage>
        <taxon>Bacteria</taxon>
        <taxon>Bacillati</taxon>
        <taxon>Actinomycetota</taxon>
        <taxon>Actinomycetes</taxon>
        <taxon>Streptosporangiales</taxon>
        <taxon>Streptosporangiaceae</taxon>
        <taxon>Streptosporangium</taxon>
    </lineage>
</organism>
<feature type="chain" id="PRO_5046046829" description="VCBS repeat-containing protein" evidence="2">
    <location>
        <begin position="41"/>
        <end position="470"/>
    </location>
</feature>
<keyword evidence="4" id="KW-1185">Reference proteome</keyword>
<feature type="region of interest" description="Disordered" evidence="1">
    <location>
        <begin position="428"/>
        <end position="470"/>
    </location>
</feature>
<comment type="caution">
    <text evidence="3">The sequence shown here is derived from an EMBL/GenBank/DDBJ whole genome shotgun (WGS) entry which is preliminary data.</text>
</comment>
<keyword evidence="2" id="KW-0732">Signal</keyword>